<dbReference type="SUPFAM" id="SSF82693">
    <property type="entry name" value="Multidrug efflux transporter AcrB pore domain, PN1, PN2, PC1 and PC2 subdomains"/>
    <property type="match status" value="3"/>
</dbReference>
<dbReference type="Gene3D" id="3.30.70.1430">
    <property type="entry name" value="Multidrug efflux transporter AcrB pore domain"/>
    <property type="match status" value="2"/>
</dbReference>
<keyword evidence="1" id="KW-1133">Transmembrane helix</keyword>
<feature type="transmembrane region" description="Helical" evidence="1">
    <location>
        <begin position="990"/>
        <end position="1013"/>
    </location>
</feature>
<dbReference type="Proteomes" id="UP000316882">
    <property type="component" value="Unassembled WGS sequence"/>
</dbReference>
<keyword evidence="1" id="KW-0812">Transmembrane</keyword>
<dbReference type="PRINTS" id="PR00702">
    <property type="entry name" value="ACRIFLAVINRP"/>
</dbReference>
<feature type="transmembrane region" description="Helical" evidence="1">
    <location>
        <begin position="12"/>
        <end position="30"/>
    </location>
</feature>
<sequence length="1034" mass="113417">MIEFLIKKRKITLVFFAMLILMGIYVLFSLPRQEQPDIIVGTATVTTVYPGATPQKIEQTVTKKLEEKINEVQGIKSINSESRSGVSIITVQTENDAKPKAVFEDMRKKVKDAEADLPEEAEQPIINDDMSRTFIQSFQITADSFEQILQLRDTLDLWKDQLRTVPGVSDVSILGLPEQEVKVNVQAQKLQHYGISWAQVMDAIQTKNETVPLGDIHVDKRQYQLTMPVSYDPTSLGKVVVTRTAQGVPVYLQDVATILDSTKRVEYKTYYNGKPAVTVSINAELGSNVPSVQRAVDEKLHSLEEQLPSWAKKETVYAQMERIDSLFSELLHEMLIAIVAVLFVCMLGLNLTTSMMVALAIPISLASGMAVLPLLGITLNQMSVFGMIIVLGILVDDAVVVNDNIERRLSVLGEEPYTAAVLGTKEVAVSIVTATFATISAFGPIIFLTGDAGQFIFPVPVVIIFTMTASMIMSLSLIPIYREWNERRKNKRAKKTAADRKPAGLLGKQIDALTRWYGDRVMPAMLKNPLKTGVIGVLVATAFYGLAAFIPIQLFPDDDRPQMIVNINMPIGSNLQETDRIVQGTSDWIVKQPHIQKVAAFVGGAAPQMITSAPSIGTGENMAQLVVVFDHTQMDARKVVEPWTVQLKELYPEANIIPYSVKAGMYSGSPVAIRVYGNDLSELYAISEEVKAMIKETKGTYNINDTLGNAQYSLQFQVEQGKMDKALVHEADLTRTLRLISQGIPVGQFDNGKKLIDMTLLADQANMTPQQLFSQLTVPNSQGQLIPVAQIAEMKPSLSIQSIPRYNMSRSVTITSDVRGRTADDVMSELVQKLEHVEMPDGYAWKVTGESEEEGDVLADLGLLAVVAVLLIFLLIVLQFNSLSIPTLVMSTVYLAIAGSMIGLFITDTPIGFMTVAGFISLAGIVVRNGIVLIEFIEEARHAGMGLRDAVIGAGKARLRPILLTTFAAVAGLAPMAISGSVLFKPLAITIISGLLFSMLLTLIVVPSLYTVVALQKEKKRERVEKQQEAPACV</sequence>
<dbReference type="EMBL" id="BJMH01000001">
    <property type="protein sequence ID" value="GEB30819.1"/>
    <property type="molecule type" value="Genomic_DNA"/>
</dbReference>
<dbReference type="SUPFAM" id="SSF82714">
    <property type="entry name" value="Multidrug efflux transporter AcrB TolC docking domain, DN and DC subdomains"/>
    <property type="match status" value="2"/>
</dbReference>
<dbReference type="Gene3D" id="1.20.1640.10">
    <property type="entry name" value="Multidrug efflux transporter AcrB transmembrane domain"/>
    <property type="match status" value="2"/>
</dbReference>
<feature type="transmembrane region" description="Helical" evidence="1">
    <location>
        <begin position="330"/>
        <end position="349"/>
    </location>
</feature>
<dbReference type="GO" id="GO:0042910">
    <property type="term" value="F:xenobiotic transmembrane transporter activity"/>
    <property type="evidence" value="ECO:0007669"/>
    <property type="project" value="TreeGrafter"/>
</dbReference>
<evidence type="ECO:0000256" key="1">
    <source>
        <dbReference type="SAM" id="Phobius"/>
    </source>
</evidence>
<dbReference type="STRING" id="54914.AV540_13430"/>
<dbReference type="PANTHER" id="PTHR32063:SF24">
    <property type="entry name" value="CATION EFFLUX SYSTEM (ACRB_ACRD_ACRF FAMILY)"/>
    <property type="match status" value="1"/>
</dbReference>
<keyword evidence="3" id="KW-1185">Reference proteome</keyword>
<reference evidence="2 3" key="1">
    <citation type="submission" date="2019-06" db="EMBL/GenBank/DDBJ databases">
        <title>Whole genome shotgun sequence of Brevibacillus parabrevis NBRC 12334.</title>
        <authorList>
            <person name="Hosoyama A."/>
            <person name="Uohara A."/>
            <person name="Ohji S."/>
            <person name="Ichikawa N."/>
        </authorList>
    </citation>
    <scope>NUCLEOTIDE SEQUENCE [LARGE SCALE GENOMIC DNA]</scope>
    <source>
        <strain evidence="2 3">NBRC 12334</strain>
    </source>
</reference>
<keyword evidence="1" id="KW-0472">Membrane</keyword>
<name>A0A4Y3PHZ2_BREPA</name>
<dbReference type="Pfam" id="PF00873">
    <property type="entry name" value="ACR_tran"/>
    <property type="match status" value="1"/>
</dbReference>
<feature type="transmembrane region" description="Helical" evidence="1">
    <location>
        <begin position="356"/>
        <end position="376"/>
    </location>
</feature>
<proteinExistence type="predicted"/>
<feature type="transmembrane region" description="Helical" evidence="1">
    <location>
        <begin position="857"/>
        <end position="878"/>
    </location>
</feature>
<dbReference type="RefSeq" id="WP_122963077.1">
    <property type="nucleotide sequence ID" value="NZ_BJMH01000001.1"/>
</dbReference>
<feature type="transmembrane region" description="Helical" evidence="1">
    <location>
        <begin position="532"/>
        <end position="555"/>
    </location>
</feature>
<dbReference type="InterPro" id="IPR027463">
    <property type="entry name" value="AcrB_DN_DC_subdom"/>
</dbReference>
<dbReference type="InterPro" id="IPR001036">
    <property type="entry name" value="Acrflvin-R"/>
</dbReference>
<gene>
    <name evidence="2" type="primary">acrB5_1</name>
    <name evidence="2" type="ORF">BPA01_03990</name>
</gene>
<protein>
    <submittedName>
        <fullName evidence="2">Multidrug transporter AcrB</fullName>
    </submittedName>
</protein>
<feature type="transmembrane region" description="Helical" evidence="1">
    <location>
        <begin position="912"/>
        <end position="937"/>
    </location>
</feature>
<dbReference type="AlphaFoldDB" id="A0A4Y3PHZ2"/>
<dbReference type="SUPFAM" id="SSF82866">
    <property type="entry name" value="Multidrug efflux transporter AcrB transmembrane domain"/>
    <property type="match status" value="2"/>
</dbReference>
<evidence type="ECO:0000313" key="3">
    <source>
        <dbReference type="Proteomes" id="UP000316882"/>
    </source>
</evidence>
<comment type="caution">
    <text evidence="2">The sequence shown here is derived from an EMBL/GenBank/DDBJ whole genome shotgun (WGS) entry which is preliminary data.</text>
</comment>
<feature type="transmembrane region" description="Helical" evidence="1">
    <location>
        <begin position="382"/>
        <end position="401"/>
    </location>
</feature>
<feature type="transmembrane region" description="Helical" evidence="1">
    <location>
        <begin position="885"/>
        <end position="906"/>
    </location>
</feature>
<dbReference type="GO" id="GO:0005886">
    <property type="term" value="C:plasma membrane"/>
    <property type="evidence" value="ECO:0007669"/>
    <property type="project" value="TreeGrafter"/>
</dbReference>
<feature type="transmembrane region" description="Helical" evidence="1">
    <location>
        <begin position="962"/>
        <end position="984"/>
    </location>
</feature>
<evidence type="ECO:0000313" key="2">
    <source>
        <dbReference type="EMBL" id="GEB30819.1"/>
    </source>
</evidence>
<feature type="transmembrane region" description="Helical" evidence="1">
    <location>
        <begin position="455"/>
        <end position="481"/>
    </location>
</feature>
<dbReference type="PANTHER" id="PTHR32063">
    <property type="match status" value="1"/>
</dbReference>
<dbReference type="Gene3D" id="3.30.70.1320">
    <property type="entry name" value="Multidrug efflux transporter AcrB pore domain like"/>
    <property type="match status" value="1"/>
</dbReference>
<dbReference type="Gene3D" id="3.30.70.1440">
    <property type="entry name" value="Multidrug efflux transporter AcrB pore domain"/>
    <property type="match status" value="1"/>
</dbReference>
<accession>A0A4Y3PHZ2</accession>
<organism evidence="2 3">
    <name type="scientific">Brevibacillus parabrevis</name>
    <dbReference type="NCBI Taxonomy" id="54914"/>
    <lineage>
        <taxon>Bacteria</taxon>
        <taxon>Bacillati</taxon>
        <taxon>Bacillota</taxon>
        <taxon>Bacilli</taxon>
        <taxon>Bacillales</taxon>
        <taxon>Paenibacillaceae</taxon>
        <taxon>Brevibacillus</taxon>
    </lineage>
</organism>
<dbReference type="Gene3D" id="3.30.2090.10">
    <property type="entry name" value="Multidrug efflux transporter AcrB TolC docking domain, DN and DC subdomains"/>
    <property type="match status" value="2"/>
</dbReference>
<feature type="transmembrane region" description="Helical" evidence="1">
    <location>
        <begin position="427"/>
        <end position="449"/>
    </location>
</feature>